<dbReference type="InterPro" id="IPR020053">
    <property type="entry name" value="Ribosome-bd_factorA_CS"/>
</dbReference>
<dbReference type="Pfam" id="PF02033">
    <property type="entry name" value="RBFA"/>
    <property type="match status" value="1"/>
</dbReference>
<organism evidence="1">
    <name type="scientific">freshwater metagenome</name>
    <dbReference type="NCBI Taxonomy" id="449393"/>
    <lineage>
        <taxon>unclassified sequences</taxon>
        <taxon>metagenomes</taxon>
        <taxon>ecological metagenomes</taxon>
    </lineage>
</organism>
<proteinExistence type="inferred from homology"/>
<dbReference type="EMBL" id="CAFBLU010000016">
    <property type="protein sequence ID" value="CAB4877103.1"/>
    <property type="molecule type" value="Genomic_DNA"/>
</dbReference>
<name>A0A6J7EBH5_9ZZZZ</name>
<dbReference type="NCBIfam" id="TIGR00082">
    <property type="entry name" value="rbfA"/>
    <property type="match status" value="1"/>
</dbReference>
<evidence type="ECO:0000313" key="1">
    <source>
        <dbReference type="EMBL" id="CAB4877103.1"/>
    </source>
</evidence>
<dbReference type="GO" id="GO:0043024">
    <property type="term" value="F:ribosomal small subunit binding"/>
    <property type="evidence" value="ECO:0007669"/>
    <property type="project" value="TreeGrafter"/>
</dbReference>
<dbReference type="InterPro" id="IPR015946">
    <property type="entry name" value="KH_dom-like_a/b"/>
</dbReference>
<dbReference type="InterPro" id="IPR000238">
    <property type="entry name" value="RbfA"/>
</dbReference>
<gene>
    <name evidence="1" type="ORF">UFOPK3444_01085</name>
</gene>
<sequence>MRRVDEAIREVLSDSIPKEIQDPRLGFVTVTGVETSADLRHARVFVSVLGDDEEREQSLSTLQTSHGRLQKAIATQLRMKNTPELEFHYDTSIDRAWRVEEILEHEEEEQ</sequence>
<dbReference type="GO" id="GO:0006364">
    <property type="term" value="P:rRNA processing"/>
    <property type="evidence" value="ECO:0007669"/>
    <property type="project" value="InterPro"/>
</dbReference>
<dbReference type="PANTHER" id="PTHR33515:SF1">
    <property type="entry name" value="RIBOSOME-BINDING FACTOR A, CHLOROPLASTIC-RELATED"/>
    <property type="match status" value="1"/>
</dbReference>
<dbReference type="AlphaFoldDB" id="A0A6J7EBH5"/>
<dbReference type="Gene3D" id="3.30.300.20">
    <property type="match status" value="1"/>
</dbReference>
<accession>A0A6J7EBH5</accession>
<dbReference type="PROSITE" id="PS01319">
    <property type="entry name" value="RBFA"/>
    <property type="match status" value="1"/>
</dbReference>
<dbReference type="PANTHER" id="PTHR33515">
    <property type="entry name" value="RIBOSOME-BINDING FACTOR A, CHLOROPLASTIC-RELATED"/>
    <property type="match status" value="1"/>
</dbReference>
<dbReference type="GO" id="GO:0005829">
    <property type="term" value="C:cytosol"/>
    <property type="evidence" value="ECO:0007669"/>
    <property type="project" value="TreeGrafter"/>
</dbReference>
<dbReference type="SUPFAM" id="SSF89919">
    <property type="entry name" value="Ribosome-binding factor A, RbfA"/>
    <property type="match status" value="1"/>
</dbReference>
<reference evidence="1" key="1">
    <citation type="submission" date="2020-05" db="EMBL/GenBank/DDBJ databases">
        <authorList>
            <person name="Chiriac C."/>
            <person name="Salcher M."/>
            <person name="Ghai R."/>
            <person name="Kavagutti S V."/>
        </authorList>
    </citation>
    <scope>NUCLEOTIDE SEQUENCE</scope>
</reference>
<dbReference type="HAMAP" id="MF_00003">
    <property type="entry name" value="RbfA"/>
    <property type="match status" value="1"/>
</dbReference>
<dbReference type="InterPro" id="IPR023799">
    <property type="entry name" value="RbfA_dom_sf"/>
</dbReference>
<protein>
    <submittedName>
        <fullName evidence="1">Unannotated protein</fullName>
    </submittedName>
</protein>